<organism evidence="1 2">
    <name type="scientific">Jannaschia aquimarina</name>
    <dbReference type="NCBI Taxonomy" id="935700"/>
    <lineage>
        <taxon>Bacteria</taxon>
        <taxon>Pseudomonadati</taxon>
        <taxon>Pseudomonadota</taxon>
        <taxon>Alphaproteobacteria</taxon>
        <taxon>Rhodobacterales</taxon>
        <taxon>Roseobacteraceae</taxon>
        <taxon>Jannaschia</taxon>
    </lineage>
</organism>
<dbReference type="EMBL" id="JYFE01000049">
    <property type="protein sequence ID" value="KIT15492.1"/>
    <property type="molecule type" value="Genomic_DNA"/>
</dbReference>
<proteinExistence type="predicted"/>
<keyword evidence="2" id="KW-1185">Reference proteome</keyword>
<dbReference type="Proteomes" id="UP000032232">
    <property type="component" value="Unassembled WGS sequence"/>
</dbReference>
<comment type="caution">
    <text evidence="1">The sequence shown here is derived from an EMBL/GenBank/DDBJ whole genome shotgun (WGS) entry which is preliminary data.</text>
</comment>
<accession>A0A0D1CL21</accession>
<name>A0A0D1CL21_9RHOB</name>
<gene>
    <name evidence="1" type="ORF">jaqu_27400</name>
</gene>
<dbReference type="PATRIC" id="fig|935700.4.peg.2834"/>
<protein>
    <submittedName>
        <fullName evidence="1">Uncharacterized protein</fullName>
    </submittedName>
</protein>
<evidence type="ECO:0000313" key="1">
    <source>
        <dbReference type="EMBL" id="KIT15492.1"/>
    </source>
</evidence>
<sequence length="200" mass="22204">MSFLNRLFRLAPSDELTVVTARLNAKVQPLDRGEIFEDPLADWLKSENLGDVLGGGTQLIEEPFGIEFCDVEIGLSDASDDIVARVVAKLEELRAPKGSTLLFDDEARPEVAFGRMEGLSLALNGTDLPEEVYANSDVNELIRMLDEALGDAGEQLGHWEGSRETMLYFYGPSYAEMERIIRPITDARPDTQLSRIEKIA</sequence>
<reference evidence="1 2" key="1">
    <citation type="submission" date="2015-02" db="EMBL/GenBank/DDBJ databases">
        <title>Genome Sequence of Jannaschia aquimarina DSM28248, a member of the Roseobacter clade.</title>
        <authorList>
            <person name="Voget S."/>
            <person name="Daniel R."/>
        </authorList>
    </citation>
    <scope>NUCLEOTIDE SEQUENCE [LARGE SCALE GENOMIC DNA]</scope>
    <source>
        <strain evidence="1 2">GSW-M26</strain>
    </source>
</reference>
<evidence type="ECO:0000313" key="2">
    <source>
        <dbReference type="Proteomes" id="UP000032232"/>
    </source>
</evidence>
<dbReference type="RefSeq" id="WP_043919536.1">
    <property type="nucleotide sequence ID" value="NZ_FZPF01000012.1"/>
</dbReference>
<dbReference type="OrthoDB" id="5194749at2"/>
<dbReference type="AlphaFoldDB" id="A0A0D1CL21"/>